<reference evidence="3 4" key="1">
    <citation type="submission" date="2021-01" db="EMBL/GenBank/DDBJ databases">
        <title>Chryseolinea sp. Jin1 Genome sequencing and assembly.</title>
        <authorList>
            <person name="Kim I."/>
        </authorList>
    </citation>
    <scope>NUCLEOTIDE SEQUENCE [LARGE SCALE GENOMIC DNA]</scope>
    <source>
        <strain evidence="3 4">Jin1</strain>
    </source>
</reference>
<dbReference type="Proteomes" id="UP000613030">
    <property type="component" value="Unassembled WGS sequence"/>
</dbReference>
<name>A0ABS1L2F7_9BACT</name>
<dbReference type="Gene3D" id="2.40.50.1020">
    <property type="entry name" value="LytTr DNA-binding domain"/>
    <property type="match status" value="1"/>
</dbReference>
<feature type="transmembrane region" description="Helical" evidence="1">
    <location>
        <begin position="21"/>
        <end position="42"/>
    </location>
</feature>
<dbReference type="PANTHER" id="PTHR37299:SF1">
    <property type="entry name" value="STAGE 0 SPORULATION PROTEIN A HOMOLOG"/>
    <property type="match status" value="1"/>
</dbReference>
<evidence type="ECO:0000313" key="3">
    <source>
        <dbReference type="EMBL" id="MBL0745633.1"/>
    </source>
</evidence>
<sequence>MAGIISWFRQPFKLLDSHRARWQLVIFCGVFGCVFLNVFHPFNMNEWFSHVKAPMFAILTFFSAAGMAALALTQFVFRALFRVELTTRIGFFAWLLLEFFFISVAVHTVNIILLQLPFINLPEYLVTLKYTLMVLVLPYFLAILLLFVQEQLITVEELTIKINKSQAPESVTINDENGKIVVRMPAGNILYFKSEDNYIFLYYKSDTEVKKELIRNTLKKLEQELNLPNFIRIHRSYMINTQNLVSILRTSQGYRVRMDASPGQMLMVSATYQQAFEDRVVQQGA</sequence>
<dbReference type="EMBL" id="JAERRB010000018">
    <property type="protein sequence ID" value="MBL0745633.1"/>
    <property type="molecule type" value="Genomic_DNA"/>
</dbReference>
<keyword evidence="1" id="KW-0812">Transmembrane</keyword>
<dbReference type="SMART" id="SM00850">
    <property type="entry name" value="LytTR"/>
    <property type="match status" value="1"/>
</dbReference>
<feature type="transmembrane region" description="Helical" evidence="1">
    <location>
        <begin position="89"/>
        <end position="118"/>
    </location>
</feature>
<accession>A0ABS1L2F7</accession>
<keyword evidence="1" id="KW-1133">Transmembrane helix</keyword>
<dbReference type="Pfam" id="PF04397">
    <property type="entry name" value="LytTR"/>
    <property type="match status" value="1"/>
</dbReference>
<feature type="transmembrane region" description="Helical" evidence="1">
    <location>
        <begin position="130"/>
        <end position="148"/>
    </location>
</feature>
<comment type="caution">
    <text evidence="3">The sequence shown here is derived from an EMBL/GenBank/DDBJ whole genome shotgun (WGS) entry which is preliminary data.</text>
</comment>
<dbReference type="InterPro" id="IPR007492">
    <property type="entry name" value="LytTR_DNA-bd_dom"/>
</dbReference>
<dbReference type="RefSeq" id="WP_202016165.1">
    <property type="nucleotide sequence ID" value="NZ_JAERRB010000018.1"/>
</dbReference>
<evidence type="ECO:0000259" key="2">
    <source>
        <dbReference type="PROSITE" id="PS50930"/>
    </source>
</evidence>
<dbReference type="InterPro" id="IPR046947">
    <property type="entry name" value="LytR-like"/>
</dbReference>
<evidence type="ECO:0000256" key="1">
    <source>
        <dbReference type="SAM" id="Phobius"/>
    </source>
</evidence>
<keyword evidence="1" id="KW-0472">Membrane</keyword>
<protein>
    <submittedName>
        <fullName evidence="3">LytTR family transcriptional regulator DNA-binding domain-containing protein</fullName>
    </submittedName>
</protein>
<dbReference type="PROSITE" id="PS50930">
    <property type="entry name" value="HTH_LYTTR"/>
    <property type="match status" value="1"/>
</dbReference>
<dbReference type="PANTHER" id="PTHR37299">
    <property type="entry name" value="TRANSCRIPTIONAL REGULATOR-RELATED"/>
    <property type="match status" value="1"/>
</dbReference>
<keyword evidence="3" id="KW-0238">DNA-binding</keyword>
<organism evidence="3 4">
    <name type="scientific">Chryseolinea lacunae</name>
    <dbReference type="NCBI Taxonomy" id="2801331"/>
    <lineage>
        <taxon>Bacteria</taxon>
        <taxon>Pseudomonadati</taxon>
        <taxon>Bacteroidota</taxon>
        <taxon>Cytophagia</taxon>
        <taxon>Cytophagales</taxon>
        <taxon>Fulvivirgaceae</taxon>
        <taxon>Chryseolinea</taxon>
    </lineage>
</organism>
<gene>
    <name evidence="3" type="ORF">JI741_30655</name>
</gene>
<feature type="domain" description="HTH LytTR-type" evidence="2">
    <location>
        <begin position="181"/>
        <end position="282"/>
    </location>
</feature>
<feature type="transmembrane region" description="Helical" evidence="1">
    <location>
        <begin position="54"/>
        <end position="77"/>
    </location>
</feature>
<evidence type="ECO:0000313" key="4">
    <source>
        <dbReference type="Proteomes" id="UP000613030"/>
    </source>
</evidence>
<keyword evidence="4" id="KW-1185">Reference proteome</keyword>
<dbReference type="GO" id="GO:0003677">
    <property type="term" value="F:DNA binding"/>
    <property type="evidence" value="ECO:0007669"/>
    <property type="project" value="UniProtKB-KW"/>
</dbReference>
<proteinExistence type="predicted"/>